<dbReference type="PANTHER" id="PTHR25462:SF296">
    <property type="entry name" value="MEIOTIC P26, ISOFORM F"/>
    <property type="match status" value="1"/>
</dbReference>
<sequence length="488" mass="55166">MPFPENRPVSSDEYCHRHANEKPNVYCTKCQMFCCRDCKIEFHDLHPSMRMSDMLDDLMTEANTVFRQTCDSIDRVESNKNVIRVKMDEWTASCEELEIRLHHQKRLLEKAVSEQVNRTFVKLQSTESEVRGAAEQENARMDRVKDELQVIKDSLVSAMDSHDPIKLKREMSKARSTFDALDILTDVTRPLPSLDYTASSEMKNKIASIIGSVSSRPVGPFQGTIFLLEQFTVNKTTSFVKAVLPISKTEAWLAIRPKNRAISRCVIMKIKSSGEDLKRFVCQSLVNSLAQFPDACLDISYPKENKVCCFEDEMHMFELASITNPTALAVFGNELFVCSIASNNYKTINAHDNNRIVVLSRQGFVNRAIEFYSGSRIFSYPGRMAVNFNGDIWVSDIQEGKVKVISNTGEVKQELPQGDALIGDICCDASGRVFVETTGGLIVYDADCSLQRKHDTPFVRDFVSFAVGPEGSIWASKTDGRMHILKYY</sequence>
<dbReference type="InterPro" id="IPR000315">
    <property type="entry name" value="Znf_B-box"/>
</dbReference>
<comment type="caution">
    <text evidence="4">The sequence shown here is derived from an EMBL/GenBank/DDBJ whole genome shotgun (WGS) entry which is preliminary data.</text>
</comment>
<dbReference type="GO" id="GO:0008270">
    <property type="term" value="F:zinc ion binding"/>
    <property type="evidence" value="ECO:0007669"/>
    <property type="project" value="UniProtKB-KW"/>
</dbReference>
<evidence type="ECO:0000313" key="5">
    <source>
        <dbReference type="Proteomes" id="UP000828390"/>
    </source>
</evidence>
<keyword evidence="1" id="KW-0479">Metal-binding</keyword>
<dbReference type="EMBL" id="JAIWYP010000002">
    <property type="protein sequence ID" value="KAH3872492.1"/>
    <property type="molecule type" value="Genomic_DNA"/>
</dbReference>
<reference evidence="4" key="1">
    <citation type="journal article" date="2019" name="bioRxiv">
        <title>The Genome of the Zebra Mussel, Dreissena polymorpha: A Resource for Invasive Species Research.</title>
        <authorList>
            <person name="McCartney M.A."/>
            <person name="Auch B."/>
            <person name="Kono T."/>
            <person name="Mallez S."/>
            <person name="Zhang Y."/>
            <person name="Obille A."/>
            <person name="Becker A."/>
            <person name="Abrahante J.E."/>
            <person name="Garbe J."/>
            <person name="Badalamenti J.P."/>
            <person name="Herman A."/>
            <person name="Mangelson H."/>
            <person name="Liachko I."/>
            <person name="Sullivan S."/>
            <person name="Sone E.D."/>
            <person name="Koren S."/>
            <person name="Silverstein K.A.T."/>
            <person name="Beckman K.B."/>
            <person name="Gohl D.M."/>
        </authorList>
    </citation>
    <scope>NUCLEOTIDE SEQUENCE</scope>
    <source>
        <strain evidence="4">Duluth1</strain>
        <tissue evidence="4">Whole animal</tissue>
    </source>
</reference>
<name>A0A9D4RN63_DREPO</name>
<organism evidence="4 5">
    <name type="scientific">Dreissena polymorpha</name>
    <name type="common">Zebra mussel</name>
    <name type="synonym">Mytilus polymorpha</name>
    <dbReference type="NCBI Taxonomy" id="45954"/>
    <lineage>
        <taxon>Eukaryota</taxon>
        <taxon>Metazoa</taxon>
        <taxon>Spiralia</taxon>
        <taxon>Lophotrochozoa</taxon>
        <taxon>Mollusca</taxon>
        <taxon>Bivalvia</taxon>
        <taxon>Autobranchia</taxon>
        <taxon>Heteroconchia</taxon>
        <taxon>Euheterodonta</taxon>
        <taxon>Imparidentia</taxon>
        <taxon>Neoheterodontei</taxon>
        <taxon>Myida</taxon>
        <taxon>Dreissenoidea</taxon>
        <taxon>Dreissenidae</taxon>
        <taxon>Dreissena</taxon>
    </lineage>
</organism>
<dbReference type="SUPFAM" id="SSF101898">
    <property type="entry name" value="NHL repeat"/>
    <property type="match status" value="1"/>
</dbReference>
<keyword evidence="5" id="KW-1185">Reference proteome</keyword>
<dbReference type="Proteomes" id="UP000828390">
    <property type="component" value="Unassembled WGS sequence"/>
</dbReference>
<gene>
    <name evidence="4" type="ORF">DPMN_035708</name>
</gene>
<protein>
    <recommendedName>
        <fullName evidence="3">B box-type domain-containing protein</fullName>
    </recommendedName>
</protein>
<keyword evidence="2" id="KW-0175">Coiled coil</keyword>
<evidence type="ECO:0000256" key="2">
    <source>
        <dbReference type="SAM" id="Coils"/>
    </source>
</evidence>
<keyword evidence="1" id="KW-0863">Zinc-finger</keyword>
<feature type="domain" description="B box-type" evidence="3">
    <location>
        <begin position="10"/>
        <end position="54"/>
    </location>
</feature>
<feature type="coiled-coil region" evidence="2">
    <location>
        <begin position="94"/>
        <end position="154"/>
    </location>
</feature>
<dbReference type="InterPro" id="IPR011042">
    <property type="entry name" value="6-blade_b-propeller_TolB-like"/>
</dbReference>
<dbReference type="SUPFAM" id="SSF57845">
    <property type="entry name" value="B-box zinc-binding domain"/>
    <property type="match status" value="1"/>
</dbReference>
<keyword evidence="1" id="KW-0862">Zinc</keyword>
<dbReference type="Gene3D" id="3.30.160.60">
    <property type="entry name" value="Classic Zinc Finger"/>
    <property type="match status" value="1"/>
</dbReference>
<proteinExistence type="predicted"/>
<dbReference type="AlphaFoldDB" id="A0A9D4RN63"/>
<dbReference type="PANTHER" id="PTHR25462">
    <property type="entry name" value="BONUS, ISOFORM C-RELATED"/>
    <property type="match status" value="1"/>
</dbReference>
<evidence type="ECO:0000256" key="1">
    <source>
        <dbReference type="PROSITE-ProRule" id="PRU00024"/>
    </source>
</evidence>
<dbReference type="PROSITE" id="PS50119">
    <property type="entry name" value="ZF_BBOX"/>
    <property type="match status" value="1"/>
</dbReference>
<evidence type="ECO:0000259" key="3">
    <source>
        <dbReference type="PROSITE" id="PS50119"/>
    </source>
</evidence>
<dbReference type="Gene3D" id="2.120.10.30">
    <property type="entry name" value="TolB, C-terminal domain"/>
    <property type="match status" value="1"/>
</dbReference>
<dbReference type="InterPro" id="IPR047153">
    <property type="entry name" value="TRIM45/56/19-like"/>
</dbReference>
<accession>A0A9D4RN63</accession>
<reference evidence="4" key="2">
    <citation type="submission" date="2020-11" db="EMBL/GenBank/DDBJ databases">
        <authorList>
            <person name="McCartney M.A."/>
            <person name="Auch B."/>
            <person name="Kono T."/>
            <person name="Mallez S."/>
            <person name="Becker A."/>
            <person name="Gohl D.M."/>
            <person name="Silverstein K.A.T."/>
            <person name="Koren S."/>
            <person name="Bechman K.B."/>
            <person name="Herman A."/>
            <person name="Abrahante J.E."/>
            <person name="Garbe J."/>
        </authorList>
    </citation>
    <scope>NUCLEOTIDE SEQUENCE</scope>
    <source>
        <strain evidence="4">Duluth1</strain>
        <tissue evidence="4">Whole animal</tissue>
    </source>
</reference>
<evidence type="ECO:0000313" key="4">
    <source>
        <dbReference type="EMBL" id="KAH3872492.1"/>
    </source>
</evidence>